<dbReference type="EnsemblPlants" id="AET3Gv21217300.2">
    <property type="protein sequence ID" value="AET3Gv21217300.2"/>
    <property type="gene ID" value="AET3Gv21217300"/>
</dbReference>
<evidence type="ECO:0000313" key="2">
    <source>
        <dbReference type="EnsemblPlants" id="AET3Gv21217300.2"/>
    </source>
</evidence>
<keyword evidence="1" id="KW-0472">Membrane</keyword>
<reference evidence="2" key="3">
    <citation type="journal article" date="2017" name="Nature">
        <title>Genome sequence of the progenitor of the wheat D genome Aegilops tauschii.</title>
        <authorList>
            <person name="Luo M.C."/>
            <person name="Gu Y.Q."/>
            <person name="Puiu D."/>
            <person name="Wang H."/>
            <person name="Twardziok S.O."/>
            <person name="Deal K.R."/>
            <person name="Huo N."/>
            <person name="Zhu T."/>
            <person name="Wang L."/>
            <person name="Wang Y."/>
            <person name="McGuire P.E."/>
            <person name="Liu S."/>
            <person name="Long H."/>
            <person name="Ramasamy R.K."/>
            <person name="Rodriguez J.C."/>
            <person name="Van S.L."/>
            <person name="Yuan L."/>
            <person name="Wang Z."/>
            <person name="Xia Z."/>
            <person name="Xiao L."/>
            <person name="Anderson O.D."/>
            <person name="Ouyang S."/>
            <person name="Liang Y."/>
            <person name="Zimin A.V."/>
            <person name="Pertea G."/>
            <person name="Qi P."/>
            <person name="Bennetzen J.L."/>
            <person name="Dai X."/>
            <person name="Dawson M.W."/>
            <person name="Muller H.G."/>
            <person name="Kugler K."/>
            <person name="Rivarola-Duarte L."/>
            <person name="Spannagl M."/>
            <person name="Mayer K.F.X."/>
            <person name="Lu F.H."/>
            <person name="Bevan M.W."/>
            <person name="Leroy P."/>
            <person name="Li P."/>
            <person name="You F.M."/>
            <person name="Sun Q."/>
            <person name="Liu Z."/>
            <person name="Lyons E."/>
            <person name="Wicker T."/>
            <person name="Salzberg S.L."/>
            <person name="Devos K.M."/>
            <person name="Dvorak J."/>
        </authorList>
    </citation>
    <scope>NUCLEOTIDE SEQUENCE [LARGE SCALE GENOMIC DNA]</scope>
    <source>
        <strain evidence="2">cv. AL8/78</strain>
    </source>
</reference>
<reference evidence="3" key="1">
    <citation type="journal article" date="2014" name="Science">
        <title>Ancient hybridizations among the ancestral genomes of bread wheat.</title>
        <authorList>
            <consortium name="International Wheat Genome Sequencing Consortium,"/>
            <person name="Marcussen T."/>
            <person name="Sandve S.R."/>
            <person name="Heier L."/>
            <person name="Spannagl M."/>
            <person name="Pfeifer M."/>
            <person name="Jakobsen K.S."/>
            <person name="Wulff B.B."/>
            <person name="Steuernagel B."/>
            <person name="Mayer K.F."/>
            <person name="Olsen O.A."/>
        </authorList>
    </citation>
    <scope>NUCLEOTIDE SEQUENCE [LARGE SCALE GENOMIC DNA]</scope>
    <source>
        <strain evidence="3">cv. AL8/78</strain>
    </source>
</reference>
<keyword evidence="3" id="KW-1185">Reference proteome</keyword>
<sequence>TAISNTGISRRADDQSMARQLVGLFAAALVAAGAVAAAGAGLPSNFAMITPRGPLLGKRDAGEYCGKRKCMAKCESRCPDQCFVLCPSCKTLCMCDYYPGISCGDPRFTGGDGNNFYFHGKKDQDFCVLSDVDLHVNAHFIGTHNPATGRNFTWIQAIGIRFADHRLLVGAKRTVKWSNRVDRLEIGLDDETIDLPAKLDARWESAAVAGLTITRTATTNGIRVQLKGVFDIMASVVPVTEKDSRIHNYGVTEDDCLAHLDIGFKFHDLTDDVHGVLGQTYRSDYINKLRVSASMPVMGGITSYVSSDIFSTDCAVARFGRRTSISMVASSDS</sequence>
<evidence type="ECO:0000313" key="3">
    <source>
        <dbReference type="Proteomes" id="UP000015105"/>
    </source>
</evidence>
<keyword evidence="1" id="KW-0812">Transmembrane</keyword>
<accession>A0A453GUH3</accession>
<keyword evidence="1" id="KW-1133">Transmembrane helix</keyword>
<dbReference type="Gramene" id="AET3Gv21217300.2">
    <property type="protein sequence ID" value="AET3Gv21217300.2"/>
    <property type="gene ID" value="AET3Gv21217300"/>
</dbReference>
<reference evidence="2" key="4">
    <citation type="submission" date="2019-03" db="UniProtKB">
        <authorList>
            <consortium name="EnsemblPlants"/>
        </authorList>
    </citation>
    <scope>IDENTIFICATION</scope>
</reference>
<dbReference type="Pfam" id="PF06830">
    <property type="entry name" value="Root_cap"/>
    <property type="match status" value="1"/>
</dbReference>
<dbReference type="STRING" id="200361.A0A453GUH3"/>
<dbReference type="InterPro" id="IPR009646">
    <property type="entry name" value="Root_cap"/>
</dbReference>
<protein>
    <submittedName>
        <fullName evidence="2">Uncharacterized protein</fullName>
    </submittedName>
</protein>
<reference evidence="2" key="5">
    <citation type="journal article" date="2021" name="G3 (Bethesda)">
        <title>Aegilops tauschii genome assembly Aet v5.0 features greater sequence contiguity and improved annotation.</title>
        <authorList>
            <person name="Wang L."/>
            <person name="Zhu T."/>
            <person name="Rodriguez J.C."/>
            <person name="Deal K.R."/>
            <person name="Dubcovsky J."/>
            <person name="McGuire P.E."/>
            <person name="Lux T."/>
            <person name="Spannagl M."/>
            <person name="Mayer K.F.X."/>
            <person name="Baldrich P."/>
            <person name="Meyers B.C."/>
            <person name="Huo N."/>
            <person name="Gu Y.Q."/>
            <person name="Zhou H."/>
            <person name="Devos K.M."/>
            <person name="Bennetzen J.L."/>
            <person name="Unver T."/>
            <person name="Budak H."/>
            <person name="Gulick P.J."/>
            <person name="Galiba G."/>
            <person name="Kalapos B."/>
            <person name="Nelson D.R."/>
            <person name="Li P."/>
            <person name="You F.M."/>
            <person name="Luo M.C."/>
            <person name="Dvorak J."/>
        </authorList>
    </citation>
    <scope>NUCLEOTIDE SEQUENCE [LARGE SCALE GENOMIC DNA]</scope>
    <source>
        <strain evidence="2">cv. AL8/78</strain>
    </source>
</reference>
<name>A0A453GUH3_AEGTS</name>
<organism evidence="2 3">
    <name type="scientific">Aegilops tauschii subsp. strangulata</name>
    <name type="common">Goatgrass</name>
    <dbReference type="NCBI Taxonomy" id="200361"/>
    <lineage>
        <taxon>Eukaryota</taxon>
        <taxon>Viridiplantae</taxon>
        <taxon>Streptophyta</taxon>
        <taxon>Embryophyta</taxon>
        <taxon>Tracheophyta</taxon>
        <taxon>Spermatophyta</taxon>
        <taxon>Magnoliopsida</taxon>
        <taxon>Liliopsida</taxon>
        <taxon>Poales</taxon>
        <taxon>Poaceae</taxon>
        <taxon>BOP clade</taxon>
        <taxon>Pooideae</taxon>
        <taxon>Triticodae</taxon>
        <taxon>Triticeae</taxon>
        <taxon>Triticinae</taxon>
        <taxon>Aegilops</taxon>
    </lineage>
</organism>
<proteinExistence type="predicted"/>
<dbReference type="Proteomes" id="UP000015105">
    <property type="component" value="Chromosome 3D"/>
</dbReference>
<dbReference type="AlphaFoldDB" id="A0A453GUH3"/>
<dbReference type="PANTHER" id="PTHR31656">
    <property type="entry name" value="ROOT CAP DOMAIN-CONTAINING PROTEIN"/>
    <property type="match status" value="1"/>
</dbReference>
<evidence type="ECO:0000256" key="1">
    <source>
        <dbReference type="SAM" id="Phobius"/>
    </source>
</evidence>
<feature type="transmembrane region" description="Helical" evidence="1">
    <location>
        <begin position="21"/>
        <end position="42"/>
    </location>
</feature>
<reference evidence="3" key="2">
    <citation type="journal article" date="2017" name="Nat. Plants">
        <title>The Aegilops tauschii genome reveals multiple impacts of transposons.</title>
        <authorList>
            <person name="Zhao G."/>
            <person name="Zou C."/>
            <person name="Li K."/>
            <person name="Wang K."/>
            <person name="Li T."/>
            <person name="Gao L."/>
            <person name="Zhang X."/>
            <person name="Wang H."/>
            <person name="Yang Z."/>
            <person name="Liu X."/>
            <person name="Jiang W."/>
            <person name="Mao L."/>
            <person name="Kong X."/>
            <person name="Jiao Y."/>
            <person name="Jia J."/>
        </authorList>
    </citation>
    <scope>NUCLEOTIDE SEQUENCE [LARGE SCALE GENOMIC DNA]</scope>
    <source>
        <strain evidence="3">cv. AL8/78</strain>
    </source>
</reference>